<sequence>MPVAGAHAEEIDDDTHIRTTNLKSAKQNNGTRSDTNNSEDTPNAVPDDNSDSDQSVDAAPTVQASKIPKPQGEPGRPGYGGYTLATELTGWTNQDYADVNNYVKAKATAILNTRLLYNKQVEAKLAQVCDKAKQHFPILCKYEAEWPVRDLLKLHLKYTLEQYRKATRAQKKNAD</sequence>
<gene>
    <name evidence="2" type="ORF">CPB83DRAFT_898751</name>
</gene>
<feature type="compositionally biased region" description="Polar residues" evidence="1">
    <location>
        <begin position="18"/>
        <end position="41"/>
    </location>
</feature>
<keyword evidence="3" id="KW-1185">Reference proteome</keyword>
<dbReference type="OrthoDB" id="2686745at2759"/>
<organism evidence="2 3">
    <name type="scientific">Crepidotus variabilis</name>
    <dbReference type="NCBI Taxonomy" id="179855"/>
    <lineage>
        <taxon>Eukaryota</taxon>
        <taxon>Fungi</taxon>
        <taxon>Dikarya</taxon>
        <taxon>Basidiomycota</taxon>
        <taxon>Agaricomycotina</taxon>
        <taxon>Agaricomycetes</taxon>
        <taxon>Agaricomycetidae</taxon>
        <taxon>Agaricales</taxon>
        <taxon>Agaricineae</taxon>
        <taxon>Crepidotaceae</taxon>
        <taxon>Crepidotus</taxon>
    </lineage>
</organism>
<evidence type="ECO:0000313" key="2">
    <source>
        <dbReference type="EMBL" id="KAF9523443.1"/>
    </source>
</evidence>
<proteinExistence type="predicted"/>
<accession>A0A9P6JJY6</accession>
<dbReference type="AlphaFoldDB" id="A0A9P6JJY6"/>
<feature type="region of interest" description="Disordered" evidence="1">
    <location>
        <begin position="1"/>
        <end position="80"/>
    </location>
</feature>
<dbReference type="EMBL" id="MU157917">
    <property type="protein sequence ID" value="KAF9523443.1"/>
    <property type="molecule type" value="Genomic_DNA"/>
</dbReference>
<evidence type="ECO:0000256" key="1">
    <source>
        <dbReference type="SAM" id="MobiDB-lite"/>
    </source>
</evidence>
<name>A0A9P6JJY6_9AGAR</name>
<dbReference type="Proteomes" id="UP000807306">
    <property type="component" value="Unassembled WGS sequence"/>
</dbReference>
<reference evidence="2" key="1">
    <citation type="submission" date="2020-11" db="EMBL/GenBank/DDBJ databases">
        <authorList>
            <consortium name="DOE Joint Genome Institute"/>
            <person name="Ahrendt S."/>
            <person name="Riley R."/>
            <person name="Andreopoulos W."/>
            <person name="Labutti K."/>
            <person name="Pangilinan J."/>
            <person name="Ruiz-Duenas F.J."/>
            <person name="Barrasa J.M."/>
            <person name="Sanchez-Garcia M."/>
            <person name="Camarero S."/>
            <person name="Miyauchi S."/>
            <person name="Serrano A."/>
            <person name="Linde D."/>
            <person name="Babiker R."/>
            <person name="Drula E."/>
            <person name="Ayuso-Fernandez I."/>
            <person name="Pacheco R."/>
            <person name="Padilla G."/>
            <person name="Ferreira P."/>
            <person name="Barriuso J."/>
            <person name="Kellner H."/>
            <person name="Castanera R."/>
            <person name="Alfaro M."/>
            <person name="Ramirez L."/>
            <person name="Pisabarro A.G."/>
            <person name="Kuo A."/>
            <person name="Tritt A."/>
            <person name="Lipzen A."/>
            <person name="He G."/>
            <person name="Yan M."/>
            <person name="Ng V."/>
            <person name="Cullen D."/>
            <person name="Martin F."/>
            <person name="Rosso M.-N."/>
            <person name="Henrissat B."/>
            <person name="Hibbett D."/>
            <person name="Martinez A.T."/>
            <person name="Grigoriev I.V."/>
        </authorList>
    </citation>
    <scope>NUCLEOTIDE SEQUENCE</scope>
    <source>
        <strain evidence="2">CBS 506.95</strain>
    </source>
</reference>
<comment type="caution">
    <text evidence="2">The sequence shown here is derived from an EMBL/GenBank/DDBJ whole genome shotgun (WGS) entry which is preliminary data.</text>
</comment>
<protein>
    <submittedName>
        <fullName evidence="2">Uncharacterized protein</fullName>
    </submittedName>
</protein>
<evidence type="ECO:0000313" key="3">
    <source>
        <dbReference type="Proteomes" id="UP000807306"/>
    </source>
</evidence>